<proteinExistence type="predicted"/>
<dbReference type="AlphaFoldDB" id="A0A853EPC5"/>
<gene>
    <name evidence="1" type="ORF">HZZ10_02440</name>
</gene>
<evidence type="ECO:0000313" key="2">
    <source>
        <dbReference type="Proteomes" id="UP000561011"/>
    </source>
</evidence>
<reference evidence="1 2" key="1">
    <citation type="submission" date="2020-07" db="EMBL/GenBank/DDBJ databases">
        <title>MOT database genomes.</title>
        <authorList>
            <person name="Joseph S."/>
            <person name="Aduse-Opoku J."/>
            <person name="Hashim A."/>
            <person name="Wade W."/>
            <person name="Curtis M."/>
        </authorList>
    </citation>
    <scope>NUCLEOTIDE SEQUENCE [LARGE SCALE GENOMIC DNA]</scope>
    <source>
        <strain evidence="1 2">DSM 100099</strain>
    </source>
</reference>
<protein>
    <recommendedName>
        <fullName evidence="3">Asp23/Gls24 family envelope stress response protein</fullName>
    </recommendedName>
</protein>
<comment type="caution">
    <text evidence="1">The sequence shown here is derived from an EMBL/GenBank/DDBJ whole genome shotgun (WGS) entry which is preliminary data.</text>
</comment>
<sequence>MTTGRAGTDAVRREIAQAILADPGVLRVEPTLATVVRSWSTAPDPEDLVRLTPTGGTVDVAVHLAVQGDEARLVAHRVREVVRELLVEHGLEPGSVEVSVLTVEPVTSAEVTR</sequence>
<dbReference type="Proteomes" id="UP000561011">
    <property type="component" value="Unassembled WGS sequence"/>
</dbReference>
<keyword evidence="2" id="KW-1185">Reference proteome</keyword>
<name>A0A853EPC5_9MICO</name>
<organism evidence="1 2">
    <name type="scientific">Sanguibacter inulinus</name>
    <dbReference type="NCBI Taxonomy" id="60922"/>
    <lineage>
        <taxon>Bacteria</taxon>
        <taxon>Bacillati</taxon>
        <taxon>Actinomycetota</taxon>
        <taxon>Actinomycetes</taxon>
        <taxon>Micrococcales</taxon>
        <taxon>Sanguibacteraceae</taxon>
        <taxon>Sanguibacter</taxon>
    </lineage>
</organism>
<evidence type="ECO:0008006" key="3">
    <source>
        <dbReference type="Google" id="ProtNLM"/>
    </source>
</evidence>
<dbReference type="EMBL" id="JACBYE010000003">
    <property type="protein sequence ID" value="NYS92391.1"/>
    <property type="molecule type" value="Genomic_DNA"/>
</dbReference>
<dbReference type="RefSeq" id="WP_156382662.1">
    <property type="nucleotide sequence ID" value="NZ_JACBYE010000003.1"/>
</dbReference>
<evidence type="ECO:0000313" key="1">
    <source>
        <dbReference type="EMBL" id="NYS92391.1"/>
    </source>
</evidence>
<accession>A0A853EPC5</accession>